<accession>A0A0E9S8X5</accession>
<sequence>MRLFVLLYYGFSKLSDYASPLVITLAEEFEQVFFYLLCSKFGKPKHNVYVAVPDVLSQLTRA</sequence>
<organism evidence="1">
    <name type="scientific">Anguilla anguilla</name>
    <name type="common">European freshwater eel</name>
    <name type="synonym">Muraena anguilla</name>
    <dbReference type="NCBI Taxonomy" id="7936"/>
    <lineage>
        <taxon>Eukaryota</taxon>
        <taxon>Metazoa</taxon>
        <taxon>Chordata</taxon>
        <taxon>Craniata</taxon>
        <taxon>Vertebrata</taxon>
        <taxon>Euteleostomi</taxon>
        <taxon>Actinopterygii</taxon>
        <taxon>Neopterygii</taxon>
        <taxon>Teleostei</taxon>
        <taxon>Anguilliformes</taxon>
        <taxon>Anguillidae</taxon>
        <taxon>Anguilla</taxon>
    </lineage>
</organism>
<reference evidence="1" key="2">
    <citation type="journal article" date="2015" name="Fish Shellfish Immunol.">
        <title>Early steps in the European eel (Anguilla anguilla)-Vibrio vulnificus interaction in the gills: Role of the RtxA13 toxin.</title>
        <authorList>
            <person name="Callol A."/>
            <person name="Pajuelo D."/>
            <person name="Ebbesson L."/>
            <person name="Teles M."/>
            <person name="MacKenzie S."/>
            <person name="Amaro C."/>
        </authorList>
    </citation>
    <scope>NUCLEOTIDE SEQUENCE</scope>
</reference>
<protein>
    <submittedName>
        <fullName evidence="1">Uncharacterized protein</fullName>
    </submittedName>
</protein>
<dbReference type="EMBL" id="GBXM01071442">
    <property type="protein sequence ID" value="JAH37135.1"/>
    <property type="molecule type" value="Transcribed_RNA"/>
</dbReference>
<proteinExistence type="predicted"/>
<name>A0A0E9S8X5_ANGAN</name>
<reference evidence="1" key="1">
    <citation type="submission" date="2014-11" db="EMBL/GenBank/DDBJ databases">
        <authorList>
            <person name="Amaro Gonzalez C."/>
        </authorList>
    </citation>
    <scope>NUCLEOTIDE SEQUENCE</scope>
</reference>
<dbReference type="AlphaFoldDB" id="A0A0E9S8X5"/>
<evidence type="ECO:0000313" key="1">
    <source>
        <dbReference type="EMBL" id="JAH37135.1"/>
    </source>
</evidence>